<evidence type="ECO:0000313" key="4">
    <source>
        <dbReference type="Proteomes" id="UP000652219"/>
    </source>
</evidence>
<dbReference type="SUPFAM" id="SSF75011">
    <property type="entry name" value="3-carboxy-cis,cis-mucoante lactonizing enzyme"/>
    <property type="match status" value="1"/>
</dbReference>
<dbReference type="EMBL" id="WIGN01000063">
    <property type="protein sequence ID" value="KAF6812466.1"/>
    <property type="molecule type" value="Genomic_DNA"/>
</dbReference>
<dbReference type="PANTHER" id="PTHR30344:SF1">
    <property type="entry name" value="6-PHOSPHOGLUCONOLACTONASE"/>
    <property type="match status" value="1"/>
</dbReference>
<comment type="similarity">
    <text evidence="1">Belongs to the cycloisomerase 2 family.</text>
</comment>
<evidence type="ECO:0000256" key="1">
    <source>
        <dbReference type="ARBA" id="ARBA00005564"/>
    </source>
</evidence>
<name>A0A8H6JH03_9PEZI</name>
<dbReference type="AlphaFoldDB" id="A0A8H6JH03"/>
<sequence>MRVSSLIAMAVTASAAVITRQDTSPSAKVLLGGSQNIAVAEYNGKEFKITANVSGADAGAASWMAFKEPNLIYAVDENSNFTRLFKYDASANKIEYVTNGTGALGVVSLAFNTDKTRLVGTSYSEGKIDIWDITSEKELKLVKQLQSNDPLGPNAERQDANRAHQAILDPSGRFFAVSDLGSDTVLIVDSKDDAYEIVTRNKVPAAGCGPRHGAWYPAKAKQATHFILACELTNQLQVFSVSYDGAGVAFARTQELSTYGAASPPANATTAAAGEVVVSGDGKDVYVSNRLTGNDTDSIAHFKVKQVAGQGGSPCKPAPGGIELEFFESLSSGGAVPRMFSLSTDEKILFSTNQNAGAGLIAFNREDAGKLTVSSAATIPVSQFGDVGFGPQFVQQIA</sequence>
<reference evidence="3 4" key="1">
    <citation type="journal article" date="2020" name="Phytopathology">
        <title>Genome Sequence Resources of Colletotrichum truncatum, C. plurivorum, C. musicola, and C. sojae: Four Species Pathogenic to Soybean (Glycine max).</title>
        <authorList>
            <person name="Rogerio F."/>
            <person name="Boufleur T.R."/>
            <person name="Ciampi-Guillardi M."/>
            <person name="Sukno S.A."/>
            <person name="Thon M.R."/>
            <person name="Massola Junior N.S."/>
            <person name="Baroncelli R."/>
        </authorList>
    </citation>
    <scope>NUCLEOTIDE SEQUENCE [LARGE SCALE GENOMIC DNA]</scope>
    <source>
        <strain evidence="3 4">LFN0009</strain>
    </source>
</reference>
<dbReference type="PANTHER" id="PTHR30344">
    <property type="entry name" value="6-PHOSPHOGLUCONOLACTONASE-RELATED"/>
    <property type="match status" value="1"/>
</dbReference>
<dbReference type="InterPro" id="IPR015943">
    <property type="entry name" value="WD40/YVTN_repeat-like_dom_sf"/>
</dbReference>
<dbReference type="Proteomes" id="UP000652219">
    <property type="component" value="Unassembled WGS sequence"/>
</dbReference>
<keyword evidence="4" id="KW-1185">Reference proteome</keyword>
<keyword evidence="2" id="KW-0732">Signal</keyword>
<organism evidence="3 4">
    <name type="scientific">Colletotrichum sojae</name>
    <dbReference type="NCBI Taxonomy" id="2175907"/>
    <lineage>
        <taxon>Eukaryota</taxon>
        <taxon>Fungi</taxon>
        <taxon>Dikarya</taxon>
        <taxon>Ascomycota</taxon>
        <taxon>Pezizomycotina</taxon>
        <taxon>Sordariomycetes</taxon>
        <taxon>Hypocreomycetidae</taxon>
        <taxon>Glomerellales</taxon>
        <taxon>Glomerellaceae</taxon>
        <taxon>Colletotrichum</taxon>
        <taxon>Colletotrichum orchidearum species complex</taxon>
    </lineage>
</organism>
<dbReference type="InterPro" id="IPR050282">
    <property type="entry name" value="Cycloisomerase_2"/>
</dbReference>
<comment type="caution">
    <text evidence="3">The sequence shown here is derived from an EMBL/GenBank/DDBJ whole genome shotgun (WGS) entry which is preliminary data.</text>
</comment>
<evidence type="ECO:0000256" key="2">
    <source>
        <dbReference type="SAM" id="SignalP"/>
    </source>
</evidence>
<dbReference type="Gene3D" id="2.130.10.10">
    <property type="entry name" value="YVTN repeat-like/Quinoprotein amine dehydrogenase"/>
    <property type="match status" value="1"/>
</dbReference>
<feature type="signal peptide" evidence="2">
    <location>
        <begin position="1"/>
        <end position="15"/>
    </location>
</feature>
<dbReference type="GO" id="GO:0017057">
    <property type="term" value="F:6-phosphogluconolactonase activity"/>
    <property type="evidence" value="ECO:0007669"/>
    <property type="project" value="TreeGrafter"/>
</dbReference>
<protein>
    <submittedName>
        <fullName evidence="3">6-phosphogluconolactonase-like protein 4</fullName>
    </submittedName>
</protein>
<dbReference type="Pfam" id="PF10282">
    <property type="entry name" value="Lactonase"/>
    <property type="match status" value="1"/>
</dbReference>
<dbReference type="InterPro" id="IPR019405">
    <property type="entry name" value="Lactonase_7-beta_prop"/>
</dbReference>
<gene>
    <name evidence="3" type="ORF">CSOJ01_05171</name>
</gene>
<accession>A0A8H6JH03</accession>
<feature type="chain" id="PRO_5034748823" evidence="2">
    <location>
        <begin position="16"/>
        <end position="398"/>
    </location>
</feature>
<proteinExistence type="inferred from homology"/>
<evidence type="ECO:0000313" key="3">
    <source>
        <dbReference type="EMBL" id="KAF6812466.1"/>
    </source>
</evidence>